<reference evidence="1 2" key="1">
    <citation type="submission" date="2018-10" db="EMBL/GenBank/DDBJ databases">
        <title>Rhizobium etli, R. leguminosarum and a new Rhizobium genospecies from Phaseolus dumosus.</title>
        <authorList>
            <person name="Ramirez-Puebla S.T."/>
            <person name="Rogel-Hernandez M.A."/>
            <person name="Guerrero G."/>
            <person name="Ormeno-Orrillo E."/>
            <person name="Martinez-Romero J.C."/>
            <person name="Negrete-Yankelevich S."/>
            <person name="Martinez-Romero E."/>
        </authorList>
    </citation>
    <scope>NUCLEOTIDE SEQUENCE [LARGE SCALE GENOMIC DNA]</scope>
    <source>
        <strain evidence="1 2">CCGE525</strain>
        <plasmid evidence="2">prccge525a</plasmid>
    </source>
</reference>
<name>A0A387G8A3_9HYPH</name>
<geneLocation type="plasmid" evidence="2">
    <name>prccge525a</name>
</geneLocation>
<dbReference type="AlphaFoldDB" id="A0A387G8A3"/>
<dbReference type="RefSeq" id="WP_120709275.1">
    <property type="nucleotide sequence ID" value="NZ_CP032697.1"/>
</dbReference>
<dbReference type="EMBL" id="CP032697">
    <property type="protein sequence ID" value="AYG64384.1"/>
    <property type="molecule type" value="Genomic_DNA"/>
</dbReference>
<dbReference type="Proteomes" id="UP000282195">
    <property type="component" value="Plasmid pRCCGE525a"/>
</dbReference>
<sequence length="100" mass="11216">MQTAPTLTLYTYTTAANLGEARWNDRDRADQFFEDVESAKRDLLEVRDEIAEDDETGPTAICLERIETIPMTEAAILALLNDGVGAIVHRYEIIETIDVT</sequence>
<keyword evidence="2" id="KW-1185">Reference proteome</keyword>
<evidence type="ECO:0000313" key="2">
    <source>
        <dbReference type="Proteomes" id="UP000282195"/>
    </source>
</evidence>
<gene>
    <name evidence="1" type="ORF">CCGE525_37180</name>
</gene>
<keyword evidence="1" id="KW-0614">Plasmid</keyword>
<accession>A0A387G8A3</accession>
<organism evidence="1 2">
    <name type="scientific">Rhizobium jaguaris</name>
    <dbReference type="NCBI Taxonomy" id="1312183"/>
    <lineage>
        <taxon>Bacteria</taxon>
        <taxon>Pseudomonadati</taxon>
        <taxon>Pseudomonadota</taxon>
        <taxon>Alphaproteobacteria</taxon>
        <taxon>Hyphomicrobiales</taxon>
        <taxon>Rhizobiaceae</taxon>
        <taxon>Rhizobium/Agrobacterium group</taxon>
        <taxon>Rhizobium</taxon>
    </lineage>
</organism>
<protein>
    <submittedName>
        <fullName evidence="1">Uncharacterized protein</fullName>
    </submittedName>
</protein>
<dbReference type="OrthoDB" id="8420682at2"/>
<proteinExistence type="predicted"/>
<dbReference type="KEGG" id="rjg:CCGE525_37180"/>
<evidence type="ECO:0000313" key="1">
    <source>
        <dbReference type="EMBL" id="AYG64384.1"/>
    </source>
</evidence>